<gene>
    <name evidence="2" type="ORF">Tel_11770</name>
</gene>
<reference evidence="2" key="1">
    <citation type="submission" date="2015-10" db="EMBL/GenBank/DDBJ databases">
        <title>Description of Candidatus Tenderia electrophaga gen. nov, sp. nov., an Uncultivated Electroautotroph from a Biocathode Enrichment.</title>
        <authorList>
            <person name="Eddie B.J."/>
            <person name="Malanoski A.P."/>
            <person name="Wang Z."/>
            <person name="Hall R.J."/>
            <person name="Oh S.D."/>
            <person name="Heiner C."/>
            <person name="Lin B."/>
            <person name="Strycharz-Glaven S.M."/>
        </authorList>
    </citation>
    <scope>NUCLEOTIDE SEQUENCE [LARGE SCALE GENOMIC DNA]</scope>
    <source>
        <strain evidence="2">NRL1</strain>
    </source>
</reference>
<dbReference type="PANTHER" id="PTHR43393:SF3">
    <property type="entry name" value="LYSINE DECARBOXYLASE-LIKE PROTEIN"/>
    <property type="match status" value="1"/>
</dbReference>
<dbReference type="PANTHER" id="PTHR43393">
    <property type="entry name" value="CYTOKININ RIBOSIDE 5'-MONOPHOSPHATE PHOSPHORIBOHYDROLASE"/>
    <property type="match status" value="1"/>
</dbReference>
<dbReference type="AlphaFoldDB" id="A0A0S2TF17"/>
<dbReference type="STRING" id="1748243.Tel_11770"/>
<organism evidence="2 3">
    <name type="scientific">Candidatus Tenderia electrophaga</name>
    <dbReference type="NCBI Taxonomy" id="1748243"/>
    <lineage>
        <taxon>Bacteria</taxon>
        <taxon>Pseudomonadati</taxon>
        <taxon>Pseudomonadota</taxon>
        <taxon>Gammaproteobacteria</taxon>
        <taxon>Candidatus Tenderiales</taxon>
        <taxon>Candidatus Tenderiaceae</taxon>
        <taxon>Candidatus Tenderia</taxon>
    </lineage>
</organism>
<name>A0A0S2TF17_9GAMM</name>
<dbReference type="InterPro" id="IPR009078">
    <property type="entry name" value="Ferritin-like_SF"/>
</dbReference>
<sequence length="256" mass="27477">MMRDPVCLMELDPRKAAAMAEFGGHAYYFCSEGHKQTFISQPEIYQDKAPAMRLTIGVMGSAGDDHPEAVKQQVRALGQAIGGRGFVLITGACPGLPYECAVGARQEGGWSVGISPALSLDEHVHKYHSPTDMFDVLIYTGSGLMGREVTNIRSSDMVVIVGGRSGTLGEFAIAYDEGKLIGVLQGSGGVTGEIPHIVASFGDKDTGARMIYEADPAVLIERMVAMYIEQHYRHPSCFCGGADTIGDEDEDRPAMK</sequence>
<protein>
    <submittedName>
        <fullName evidence="2">Protein containing YHS domain protein</fullName>
    </submittedName>
</protein>
<dbReference type="SUPFAM" id="SSF102405">
    <property type="entry name" value="MCP/YpsA-like"/>
    <property type="match status" value="1"/>
</dbReference>
<dbReference type="InterPro" id="IPR011017">
    <property type="entry name" value="TRASH_dom"/>
</dbReference>
<dbReference type="Pfam" id="PF04945">
    <property type="entry name" value="YHS"/>
    <property type="match status" value="1"/>
</dbReference>
<accession>A0A0S2TF17</accession>
<dbReference type="Gene3D" id="3.40.50.450">
    <property type="match status" value="1"/>
</dbReference>
<dbReference type="InterPro" id="IPR052341">
    <property type="entry name" value="LOG_family_nucleotidases"/>
</dbReference>
<dbReference type="EMBL" id="CP013099">
    <property type="protein sequence ID" value="ALP53755.1"/>
    <property type="molecule type" value="Genomic_DNA"/>
</dbReference>
<dbReference type="GO" id="GO:0005829">
    <property type="term" value="C:cytosol"/>
    <property type="evidence" value="ECO:0007669"/>
    <property type="project" value="TreeGrafter"/>
</dbReference>
<dbReference type="SUPFAM" id="SSF47240">
    <property type="entry name" value="Ferritin-like"/>
    <property type="match status" value="1"/>
</dbReference>
<dbReference type="KEGG" id="tee:Tel_11770"/>
<dbReference type="Proteomes" id="UP000055136">
    <property type="component" value="Chromosome"/>
</dbReference>
<dbReference type="InterPro" id="IPR041164">
    <property type="entry name" value="LDcluster4"/>
</dbReference>
<evidence type="ECO:0000313" key="2">
    <source>
        <dbReference type="EMBL" id="ALP53755.1"/>
    </source>
</evidence>
<keyword evidence="3" id="KW-1185">Reference proteome</keyword>
<dbReference type="Pfam" id="PF18306">
    <property type="entry name" value="LDcluster4"/>
    <property type="match status" value="1"/>
</dbReference>
<feature type="domain" description="TRASH" evidence="1">
    <location>
        <begin position="4"/>
        <end position="42"/>
    </location>
</feature>
<proteinExistence type="predicted"/>
<dbReference type="SMART" id="SM00746">
    <property type="entry name" value="TRASH"/>
    <property type="match status" value="1"/>
</dbReference>
<dbReference type="InterPro" id="IPR007029">
    <property type="entry name" value="YHS_dom"/>
</dbReference>
<evidence type="ECO:0000259" key="1">
    <source>
        <dbReference type="SMART" id="SM00746"/>
    </source>
</evidence>
<evidence type="ECO:0000313" key="3">
    <source>
        <dbReference type="Proteomes" id="UP000055136"/>
    </source>
</evidence>